<evidence type="ECO:0000256" key="1">
    <source>
        <dbReference type="SAM" id="SignalP"/>
    </source>
</evidence>
<feature type="chain" id="PRO_5013031537" description="Cytochrome c domain-containing protein" evidence="1">
    <location>
        <begin position="24"/>
        <end position="472"/>
    </location>
</feature>
<feature type="signal peptide" evidence="1">
    <location>
        <begin position="1"/>
        <end position="23"/>
    </location>
</feature>
<dbReference type="Proteomes" id="UP000225972">
    <property type="component" value="Unassembled WGS sequence"/>
</dbReference>
<name>A0A238JBP6_9RHOB</name>
<evidence type="ECO:0008006" key="4">
    <source>
        <dbReference type="Google" id="ProtNLM"/>
    </source>
</evidence>
<accession>A0A238JBP6</accession>
<dbReference type="OrthoDB" id="280897at2"/>
<keyword evidence="1" id="KW-0732">Signal</keyword>
<keyword evidence="3" id="KW-1185">Reference proteome</keyword>
<proteinExistence type="predicted"/>
<gene>
    <name evidence="2" type="ORF">TRP8649_02131</name>
</gene>
<dbReference type="RefSeq" id="WP_099245072.1">
    <property type="nucleotide sequence ID" value="NZ_FXXP01000002.1"/>
</dbReference>
<evidence type="ECO:0000313" key="3">
    <source>
        <dbReference type="Proteomes" id="UP000225972"/>
    </source>
</evidence>
<evidence type="ECO:0000313" key="2">
    <source>
        <dbReference type="EMBL" id="SMX28019.1"/>
    </source>
</evidence>
<protein>
    <recommendedName>
        <fullName evidence="4">Cytochrome c domain-containing protein</fullName>
    </recommendedName>
</protein>
<dbReference type="EMBL" id="FXXP01000002">
    <property type="protein sequence ID" value="SMX28019.1"/>
    <property type="molecule type" value="Genomic_DNA"/>
</dbReference>
<sequence>MPSLRTAGCLTGLGLLCAAPVFAQEGRPDYQPIPERFGYFQENEKLWESIEEGDMRPSREHAWRLFAGINQPLYPEDRNSWPIWFSWPTSAQAFAKDGQHSERVVSIRVSPQIQQIRKAKEGGADIPVNTDGPNYPVPQAVKDMYPGAISDDGSVKDGAFFVNNGDIMIAAESLSPEGFGQIREEELYKKDVLQALFEDGLSIDLTDRYISTKHMYWPVKRDGLTALPWWDNNYSPMFNGYVGYENWGTVVAIDPSADRIGDWVDIDYLYGIQNHDKTPMETRRATAQVVGLDRFYHHQVTEEDWGVFTEADKAIISQASYWLYNEPFEPGDYLVEVALHIFTKEVPTWTLQSFWWSARPDEGPYAWDRPDMEAEGPWRHYLLTEANAYKPGPDGELPIAVNPYIEGVIHPIRTNCRNCHVRAGYTPKDAPVKTGYSNPNCPDLLAALTPDDACFKGVTRSDFAWIIPDRAQ</sequence>
<organism evidence="2 3">
    <name type="scientific">Pelagimonas phthalicica</name>
    <dbReference type="NCBI Taxonomy" id="1037362"/>
    <lineage>
        <taxon>Bacteria</taxon>
        <taxon>Pseudomonadati</taxon>
        <taxon>Pseudomonadota</taxon>
        <taxon>Alphaproteobacteria</taxon>
        <taxon>Rhodobacterales</taxon>
        <taxon>Roseobacteraceae</taxon>
        <taxon>Pelagimonas</taxon>
    </lineage>
</organism>
<dbReference type="AlphaFoldDB" id="A0A238JBP6"/>
<reference evidence="3" key="1">
    <citation type="submission" date="2017-05" db="EMBL/GenBank/DDBJ databases">
        <authorList>
            <person name="Rodrigo-Torres L."/>
            <person name="Arahal R. D."/>
            <person name="Lucena T."/>
        </authorList>
    </citation>
    <scope>NUCLEOTIDE SEQUENCE [LARGE SCALE GENOMIC DNA]</scope>
    <source>
        <strain evidence="3">CECT 8649</strain>
    </source>
</reference>